<name>A0A8J5W5S1_ZIZPA</name>
<gene>
    <name evidence="2" type="ORF">GUJ93_ZPchr0014g46689</name>
</gene>
<reference evidence="2" key="2">
    <citation type="submission" date="2021-02" db="EMBL/GenBank/DDBJ databases">
        <authorList>
            <person name="Kimball J.A."/>
            <person name="Haas M.W."/>
            <person name="Macchietto M."/>
            <person name="Kono T."/>
            <person name="Duquette J."/>
            <person name="Shao M."/>
        </authorList>
    </citation>
    <scope>NUCLEOTIDE SEQUENCE</scope>
    <source>
        <tissue evidence="2">Fresh leaf tissue</tissue>
    </source>
</reference>
<keyword evidence="3" id="KW-1185">Reference proteome</keyword>
<feature type="transmembrane region" description="Helical" evidence="1">
    <location>
        <begin position="12"/>
        <end position="30"/>
    </location>
</feature>
<feature type="transmembrane region" description="Helical" evidence="1">
    <location>
        <begin position="75"/>
        <end position="97"/>
    </location>
</feature>
<comment type="caution">
    <text evidence="2">The sequence shown here is derived from an EMBL/GenBank/DDBJ whole genome shotgun (WGS) entry which is preliminary data.</text>
</comment>
<dbReference type="Proteomes" id="UP000729402">
    <property type="component" value="Unassembled WGS sequence"/>
</dbReference>
<keyword evidence="1" id="KW-1133">Transmembrane helix</keyword>
<keyword evidence="1" id="KW-0472">Membrane</keyword>
<accession>A0A8J5W5S1</accession>
<evidence type="ECO:0000313" key="2">
    <source>
        <dbReference type="EMBL" id="KAG8082443.1"/>
    </source>
</evidence>
<evidence type="ECO:0000256" key="1">
    <source>
        <dbReference type="SAM" id="Phobius"/>
    </source>
</evidence>
<evidence type="ECO:0000313" key="3">
    <source>
        <dbReference type="Proteomes" id="UP000729402"/>
    </source>
</evidence>
<organism evidence="2 3">
    <name type="scientific">Zizania palustris</name>
    <name type="common">Northern wild rice</name>
    <dbReference type="NCBI Taxonomy" id="103762"/>
    <lineage>
        <taxon>Eukaryota</taxon>
        <taxon>Viridiplantae</taxon>
        <taxon>Streptophyta</taxon>
        <taxon>Embryophyta</taxon>
        <taxon>Tracheophyta</taxon>
        <taxon>Spermatophyta</taxon>
        <taxon>Magnoliopsida</taxon>
        <taxon>Liliopsida</taxon>
        <taxon>Poales</taxon>
        <taxon>Poaceae</taxon>
        <taxon>BOP clade</taxon>
        <taxon>Oryzoideae</taxon>
        <taxon>Oryzeae</taxon>
        <taxon>Zizaniinae</taxon>
        <taxon>Zizania</taxon>
    </lineage>
</organism>
<sequence length="128" mass="14572">MDPLDRNPQGRNPYVLAIIRLAWGVVYLGMRELYERMLGGVGPLSHHTLRFFVSLGSDASEETIGESLLRRLDDAVLLLVSTVGPLMMIRCLVFLGFPTIRMWGARAWWKLRVWTLDGVTTLESWIGR</sequence>
<dbReference type="AlphaFoldDB" id="A0A8J5W5S1"/>
<dbReference type="EMBL" id="JAAALK010000086">
    <property type="protein sequence ID" value="KAG8082443.1"/>
    <property type="molecule type" value="Genomic_DNA"/>
</dbReference>
<proteinExistence type="predicted"/>
<protein>
    <submittedName>
        <fullName evidence="2">Uncharacterized protein</fullName>
    </submittedName>
</protein>
<reference evidence="2" key="1">
    <citation type="journal article" date="2021" name="bioRxiv">
        <title>Whole Genome Assembly and Annotation of Northern Wild Rice, Zizania palustris L., Supports a Whole Genome Duplication in the Zizania Genus.</title>
        <authorList>
            <person name="Haas M."/>
            <person name="Kono T."/>
            <person name="Macchietto M."/>
            <person name="Millas R."/>
            <person name="McGilp L."/>
            <person name="Shao M."/>
            <person name="Duquette J."/>
            <person name="Hirsch C.N."/>
            <person name="Kimball J."/>
        </authorList>
    </citation>
    <scope>NUCLEOTIDE SEQUENCE</scope>
    <source>
        <tissue evidence="2">Fresh leaf tissue</tissue>
    </source>
</reference>
<keyword evidence="1" id="KW-0812">Transmembrane</keyword>